<feature type="compositionally biased region" description="Basic and acidic residues" evidence="1">
    <location>
        <begin position="65"/>
        <end position="74"/>
    </location>
</feature>
<feature type="compositionally biased region" description="Polar residues" evidence="1">
    <location>
        <begin position="15"/>
        <end position="30"/>
    </location>
</feature>
<proteinExistence type="predicted"/>
<evidence type="ECO:0000313" key="2">
    <source>
        <dbReference type="EMBL" id="KAL0193031.1"/>
    </source>
</evidence>
<protein>
    <submittedName>
        <fullName evidence="2">Uncharacterized protein</fullName>
    </submittedName>
</protein>
<feature type="region of interest" description="Disordered" evidence="1">
    <location>
        <begin position="1"/>
        <end position="96"/>
    </location>
</feature>
<reference evidence="2 3" key="1">
    <citation type="submission" date="2024-05" db="EMBL/GenBank/DDBJ databases">
        <title>Genome sequencing and assembly of Indian major carp, Cirrhinus mrigala (Hamilton, 1822).</title>
        <authorList>
            <person name="Mohindra V."/>
            <person name="Chowdhury L.M."/>
            <person name="Lal K."/>
            <person name="Jena J.K."/>
        </authorList>
    </citation>
    <scope>NUCLEOTIDE SEQUENCE [LARGE SCALE GENOMIC DNA]</scope>
    <source>
        <strain evidence="2">CM1030</strain>
        <tissue evidence="2">Blood</tissue>
    </source>
</reference>
<feature type="compositionally biased region" description="Polar residues" evidence="1">
    <location>
        <begin position="76"/>
        <end position="96"/>
    </location>
</feature>
<dbReference type="EMBL" id="JAMKFB020000005">
    <property type="protein sequence ID" value="KAL0193031.1"/>
    <property type="molecule type" value="Genomic_DNA"/>
</dbReference>
<evidence type="ECO:0000313" key="3">
    <source>
        <dbReference type="Proteomes" id="UP001529510"/>
    </source>
</evidence>
<keyword evidence="3" id="KW-1185">Reference proteome</keyword>
<dbReference type="AlphaFoldDB" id="A0ABD0R3F7"/>
<feature type="non-terminal residue" evidence="2">
    <location>
        <position position="261"/>
    </location>
</feature>
<sequence length="261" mass="28936">MEAVRPKKSKSKSSGKPQSVRKSSGPSTEVNEPAPAPEFTDIPLSLPHVPPVPDVKPPATQTSLDNDKAEKDQDQVLFSDTTEIVKNPSCNEETSSQITAPWVDQALAPVQSEPKNLSAKLEPFSVPSIYPSIPASCSEPQLSEDSYSMTYGLLDASFMPVASEGQVAPAVLPLANQESSPPSLVPVEIADVERPRERLYPELPRTWHEQLRTWEPGSWLENVEIHEAEFQSLAHQEGHELYELLLSYWRPRLNCRPPIQI</sequence>
<organism evidence="2 3">
    <name type="scientific">Cirrhinus mrigala</name>
    <name type="common">Mrigala</name>
    <dbReference type="NCBI Taxonomy" id="683832"/>
    <lineage>
        <taxon>Eukaryota</taxon>
        <taxon>Metazoa</taxon>
        <taxon>Chordata</taxon>
        <taxon>Craniata</taxon>
        <taxon>Vertebrata</taxon>
        <taxon>Euteleostomi</taxon>
        <taxon>Actinopterygii</taxon>
        <taxon>Neopterygii</taxon>
        <taxon>Teleostei</taxon>
        <taxon>Ostariophysi</taxon>
        <taxon>Cypriniformes</taxon>
        <taxon>Cyprinidae</taxon>
        <taxon>Labeoninae</taxon>
        <taxon>Labeonini</taxon>
        <taxon>Cirrhinus</taxon>
    </lineage>
</organism>
<dbReference type="Proteomes" id="UP001529510">
    <property type="component" value="Unassembled WGS sequence"/>
</dbReference>
<accession>A0ABD0R3F7</accession>
<gene>
    <name evidence="2" type="ORF">M9458_011327</name>
</gene>
<evidence type="ECO:0000256" key="1">
    <source>
        <dbReference type="SAM" id="MobiDB-lite"/>
    </source>
</evidence>
<feature type="compositionally biased region" description="Basic residues" evidence="1">
    <location>
        <begin position="1"/>
        <end position="13"/>
    </location>
</feature>
<name>A0ABD0R3F7_CIRMR</name>
<comment type="caution">
    <text evidence="2">The sequence shown here is derived from an EMBL/GenBank/DDBJ whole genome shotgun (WGS) entry which is preliminary data.</text>
</comment>